<reference evidence="3 4" key="1">
    <citation type="submission" date="2018-11" db="EMBL/GenBank/DDBJ databases">
        <authorList>
            <consortium name="Pathogen Informatics"/>
        </authorList>
    </citation>
    <scope>NUCLEOTIDE SEQUENCE [LARGE SCALE GENOMIC DNA]</scope>
    <source>
        <strain evidence="3 4">MHpl1</strain>
    </source>
</reference>
<evidence type="ECO:0000256" key="1">
    <source>
        <dbReference type="ARBA" id="ARBA00023157"/>
    </source>
</evidence>
<name>A0A3P8CPU6_HAEPC</name>
<keyword evidence="4" id="KW-1185">Reference proteome</keyword>
<dbReference type="STRING" id="6290.A0A3P8CPU6"/>
<evidence type="ECO:0000259" key="2">
    <source>
        <dbReference type="Pfam" id="PF00431"/>
    </source>
</evidence>
<dbReference type="Gene3D" id="2.60.120.290">
    <property type="entry name" value="Spermadhesin, CUB domain"/>
    <property type="match status" value="1"/>
</dbReference>
<gene>
    <name evidence="3" type="ORF">HPLM_LOCUS20837</name>
</gene>
<dbReference type="SUPFAM" id="SSF49854">
    <property type="entry name" value="Spermadhesin, CUB domain"/>
    <property type="match status" value="1"/>
</dbReference>
<feature type="domain" description="CUB" evidence="2">
    <location>
        <begin position="3"/>
        <end position="50"/>
    </location>
</feature>
<dbReference type="InterPro" id="IPR035914">
    <property type="entry name" value="Sperma_CUB_dom_sf"/>
</dbReference>
<proteinExistence type="predicted"/>
<dbReference type="AlphaFoldDB" id="A0A3P8CPU6"/>
<accession>A0A3P8CPU6</accession>
<dbReference type="Pfam" id="PF00431">
    <property type="entry name" value="CUB"/>
    <property type="match status" value="1"/>
</dbReference>
<dbReference type="OrthoDB" id="7357196at2759"/>
<sequence>MNATRSKQYLTTPNYGKSNYPPNMDCYYVVKADTEDRILIEVLDVDMEAQLFRSCLDFCFGRAESQVEGGATHSVRNSASPFMYTLVFRKLLIISRGTYEESFHMAQF</sequence>
<evidence type="ECO:0000313" key="4">
    <source>
        <dbReference type="Proteomes" id="UP000268014"/>
    </source>
</evidence>
<protein>
    <recommendedName>
        <fullName evidence="2">CUB domain-containing protein</fullName>
    </recommendedName>
</protein>
<dbReference type="EMBL" id="UZAF01022631">
    <property type="protein sequence ID" value="VDO86262.1"/>
    <property type="molecule type" value="Genomic_DNA"/>
</dbReference>
<dbReference type="InterPro" id="IPR000859">
    <property type="entry name" value="CUB_dom"/>
</dbReference>
<evidence type="ECO:0000313" key="3">
    <source>
        <dbReference type="EMBL" id="VDO86262.1"/>
    </source>
</evidence>
<organism evidence="3 4">
    <name type="scientific">Haemonchus placei</name>
    <name type="common">Barber's pole worm</name>
    <dbReference type="NCBI Taxonomy" id="6290"/>
    <lineage>
        <taxon>Eukaryota</taxon>
        <taxon>Metazoa</taxon>
        <taxon>Ecdysozoa</taxon>
        <taxon>Nematoda</taxon>
        <taxon>Chromadorea</taxon>
        <taxon>Rhabditida</taxon>
        <taxon>Rhabditina</taxon>
        <taxon>Rhabditomorpha</taxon>
        <taxon>Strongyloidea</taxon>
        <taxon>Trichostrongylidae</taxon>
        <taxon>Haemonchus</taxon>
    </lineage>
</organism>
<dbReference type="Proteomes" id="UP000268014">
    <property type="component" value="Unassembled WGS sequence"/>
</dbReference>
<keyword evidence="1" id="KW-1015">Disulfide bond</keyword>